<dbReference type="RefSeq" id="XP_040697930.1">
    <property type="nucleotide sequence ID" value="XM_040840751.1"/>
</dbReference>
<accession>A0A1L9T3U5</accession>
<reference evidence="2" key="1">
    <citation type="journal article" date="2017" name="Genome Biol.">
        <title>Comparative genomics reveals high biological diversity and specific adaptations in the industrially and medically important fungal genus Aspergillus.</title>
        <authorList>
            <person name="de Vries R.P."/>
            <person name="Riley R."/>
            <person name="Wiebenga A."/>
            <person name="Aguilar-Osorio G."/>
            <person name="Amillis S."/>
            <person name="Uchima C.A."/>
            <person name="Anderluh G."/>
            <person name="Asadollahi M."/>
            <person name="Askin M."/>
            <person name="Barry K."/>
            <person name="Battaglia E."/>
            <person name="Bayram O."/>
            <person name="Benocci T."/>
            <person name="Braus-Stromeyer S.A."/>
            <person name="Caldana C."/>
            <person name="Canovas D."/>
            <person name="Cerqueira G.C."/>
            <person name="Chen F."/>
            <person name="Chen W."/>
            <person name="Choi C."/>
            <person name="Clum A."/>
            <person name="Dos Santos R.A."/>
            <person name="Damasio A.R."/>
            <person name="Diallinas G."/>
            <person name="Emri T."/>
            <person name="Fekete E."/>
            <person name="Flipphi M."/>
            <person name="Freyberg S."/>
            <person name="Gallo A."/>
            <person name="Gournas C."/>
            <person name="Habgood R."/>
            <person name="Hainaut M."/>
            <person name="Harispe M.L."/>
            <person name="Henrissat B."/>
            <person name="Hilden K.S."/>
            <person name="Hope R."/>
            <person name="Hossain A."/>
            <person name="Karabika E."/>
            <person name="Karaffa L."/>
            <person name="Karanyi Z."/>
            <person name="Krasevec N."/>
            <person name="Kuo A."/>
            <person name="Kusch H."/>
            <person name="LaButti K."/>
            <person name="Lagendijk E.L."/>
            <person name="Lapidus A."/>
            <person name="Levasseur A."/>
            <person name="Lindquist E."/>
            <person name="Lipzen A."/>
            <person name="Logrieco A.F."/>
            <person name="MacCabe A."/>
            <person name="Maekelae M.R."/>
            <person name="Malavazi I."/>
            <person name="Melin P."/>
            <person name="Meyer V."/>
            <person name="Mielnichuk N."/>
            <person name="Miskei M."/>
            <person name="Molnar A.P."/>
            <person name="Mule G."/>
            <person name="Ngan C.Y."/>
            <person name="Orejas M."/>
            <person name="Orosz E."/>
            <person name="Ouedraogo J.P."/>
            <person name="Overkamp K.M."/>
            <person name="Park H.-S."/>
            <person name="Perrone G."/>
            <person name="Piumi F."/>
            <person name="Punt P.J."/>
            <person name="Ram A.F."/>
            <person name="Ramon A."/>
            <person name="Rauscher S."/>
            <person name="Record E."/>
            <person name="Riano-Pachon D.M."/>
            <person name="Robert V."/>
            <person name="Roehrig J."/>
            <person name="Ruller R."/>
            <person name="Salamov A."/>
            <person name="Salih N.S."/>
            <person name="Samson R.A."/>
            <person name="Sandor E."/>
            <person name="Sanguinetti M."/>
            <person name="Schuetze T."/>
            <person name="Sepcic K."/>
            <person name="Shelest E."/>
            <person name="Sherlock G."/>
            <person name="Sophianopoulou V."/>
            <person name="Squina F.M."/>
            <person name="Sun H."/>
            <person name="Susca A."/>
            <person name="Todd R.B."/>
            <person name="Tsang A."/>
            <person name="Unkles S.E."/>
            <person name="van de Wiele N."/>
            <person name="van Rossen-Uffink D."/>
            <person name="Oliveira J.V."/>
            <person name="Vesth T.C."/>
            <person name="Visser J."/>
            <person name="Yu J.-H."/>
            <person name="Zhou M."/>
            <person name="Andersen M.R."/>
            <person name="Archer D.B."/>
            <person name="Baker S.E."/>
            <person name="Benoit I."/>
            <person name="Brakhage A.A."/>
            <person name="Braus G.H."/>
            <person name="Fischer R."/>
            <person name="Frisvad J.C."/>
            <person name="Goldman G.H."/>
            <person name="Houbraken J."/>
            <person name="Oakley B."/>
            <person name="Pocsi I."/>
            <person name="Scazzocchio C."/>
            <person name="Seiboth B."/>
            <person name="vanKuyk P.A."/>
            <person name="Wortman J."/>
            <person name="Dyer P.S."/>
            <person name="Grigoriev I.V."/>
        </authorList>
    </citation>
    <scope>NUCLEOTIDE SEQUENCE [LARGE SCALE GENOMIC DNA]</scope>
    <source>
        <strain evidence="2">CBS 593.65</strain>
    </source>
</reference>
<proteinExistence type="predicted"/>
<evidence type="ECO:0000313" key="1">
    <source>
        <dbReference type="EMBL" id="OJJ54124.1"/>
    </source>
</evidence>
<dbReference type="Proteomes" id="UP000184356">
    <property type="component" value="Unassembled WGS sequence"/>
</dbReference>
<dbReference type="STRING" id="1036612.A0A1L9T3U5"/>
<dbReference type="GeneID" id="63756824"/>
<sequence length="533" mass="60843">MFLGIAKQRLLKTCDAQAKSDFKRQLATLFWARNQFISVPTSFSNPCDIRTSALDYVLWYGNTAEPETNLVVLRVDEVMDGAVQKRYCLAALASISMIHHNRTKRPIIRDTYGLVTDGLKWTFLHVNKEHGVCVTLIESIFFLDVELAGRWRPIYCPPCGKIMDHSVTMKMKSEEPELDWFEWARMATMWDTAQHKHSEDIFPLNAQGRYFKPASLTFFLFSSTNITASHQPFLTNVLDYSIPHSKSYPYVKTTWLSELIEGIKDIINRTRRGEAVEERIEVLLNTTSENRNKSHGKKNIETMAVTDIKGSDSLTTFGPEREFNRPDYWRINPWNLREVSGHLAIRLMVDAVFLDVLTSIKRSSAESSLHMALETHIAYILPTCSEGKFAEKLVQGRMDYTLWYGNPKEADTNLVVVEARHGYCLSAARYEAISYMALIQHARNKACRAKTPIYGVTTDSEDWDFIRMDASRKVNIEQFRWGESQGSQIISLLYKIMTEASTLSPVPSQELSRQETVEELTGISLTKSDGTPA</sequence>
<dbReference type="AlphaFoldDB" id="A0A1L9T3U5"/>
<name>A0A1L9T3U5_9EURO</name>
<dbReference type="OrthoDB" id="2103397at2759"/>
<dbReference type="EMBL" id="KV878595">
    <property type="protein sequence ID" value="OJJ54124.1"/>
    <property type="molecule type" value="Genomic_DNA"/>
</dbReference>
<gene>
    <name evidence="1" type="ORF">ASPSYDRAFT_136254</name>
</gene>
<evidence type="ECO:0000313" key="2">
    <source>
        <dbReference type="Proteomes" id="UP000184356"/>
    </source>
</evidence>
<organism evidence="1 2">
    <name type="scientific">Aspergillus sydowii CBS 593.65</name>
    <dbReference type="NCBI Taxonomy" id="1036612"/>
    <lineage>
        <taxon>Eukaryota</taxon>
        <taxon>Fungi</taxon>
        <taxon>Dikarya</taxon>
        <taxon>Ascomycota</taxon>
        <taxon>Pezizomycotina</taxon>
        <taxon>Eurotiomycetes</taxon>
        <taxon>Eurotiomycetidae</taxon>
        <taxon>Eurotiales</taxon>
        <taxon>Aspergillaceae</taxon>
        <taxon>Aspergillus</taxon>
        <taxon>Aspergillus subgen. Nidulantes</taxon>
    </lineage>
</organism>
<dbReference type="VEuPathDB" id="FungiDB:ASPSYDRAFT_136254"/>
<protein>
    <submittedName>
        <fullName evidence="1">Uncharacterized protein</fullName>
    </submittedName>
</protein>
<keyword evidence="2" id="KW-1185">Reference proteome</keyword>